<accession>A0A6P7F7S7</accession>
<dbReference type="AlphaFoldDB" id="A0A6P7F7S7"/>
<dbReference type="InParanoid" id="A0A6P7F7S7"/>
<proteinExistence type="predicted"/>
<gene>
    <name evidence="1" type="primary">LOC114325817</name>
</gene>
<protein>
    <submittedName>
        <fullName evidence="1">Uncharacterized protein LOC114325817</fullName>
    </submittedName>
</protein>
<name>A0A6P7F7S7_DIAVI</name>
<dbReference type="RefSeq" id="XP_028129743.1">
    <property type="nucleotide sequence ID" value="XM_028273942.1"/>
</dbReference>
<sequence length="255" mass="28620">MIRDRLVIGIRDMQLQQRLLGENDLNLDKVINAGRTAEISKKQAKTLQGKNDSHITQNESINVIEKRTNEKKSNHALNSTNVSPGKFKCTRCTRIHSPRECPAFNLKCEKCGKLNHFAVACRVRMVRQLEGSVEVGPNNSSQGDNNSEFLMYTLYVVDVKSNSWFETVNVINKPVNFKLDTVAEVNILPYYNVYRELGVNQHLEPTIVKLEALGGGGGIIKPAAFVYLECNVKNLSTIEKFLVVFLTYNRGTSAS</sequence>
<reference evidence="1" key="1">
    <citation type="submission" date="2025-08" db="UniProtKB">
        <authorList>
            <consortium name="RefSeq"/>
        </authorList>
    </citation>
    <scope>IDENTIFICATION</scope>
    <source>
        <tissue evidence="1">Whole insect</tissue>
    </source>
</reference>
<evidence type="ECO:0000313" key="1">
    <source>
        <dbReference type="RefSeq" id="XP_028129743.1"/>
    </source>
</evidence>
<organism evidence="1">
    <name type="scientific">Diabrotica virgifera virgifera</name>
    <name type="common">western corn rootworm</name>
    <dbReference type="NCBI Taxonomy" id="50390"/>
    <lineage>
        <taxon>Eukaryota</taxon>
        <taxon>Metazoa</taxon>
        <taxon>Ecdysozoa</taxon>
        <taxon>Arthropoda</taxon>
        <taxon>Hexapoda</taxon>
        <taxon>Insecta</taxon>
        <taxon>Pterygota</taxon>
        <taxon>Neoptera</taxon>
        <taxon>Endopterygota</taxon>
        <taxon>Coleoptera</taxon>
        <taxon>Polyphaga</taxon>
        <taxon>Cucujiformia</taxon>
        <taxon>Chrysomeloidea</taxon>
        <taxon>Chrysomelidae</taxon>
        <taxon>Galerucinae</taxon>
        <taxon>Diabroticina</taxon>
        <taxon>Diabroticites</taxon>
        <taxon>Diabrotica</taxon>
    </lineage>
</organism>